<dbReference type="AlphaFoldDB" id="A0A154MNI9"/>
<dbReference type="RefSeq" id="WP_061990288.1">
    <property type="nucleotide sequence ID" value="NZ_FOPQ01000006.1"/>
</dbReference>
<dbReference type="EMBL" id="LQCI01000009">
    <property type="protein sequence ID" value="KZB85898.1"/>
    <property type="molecule type" value="Genomic_DNA"/>
</dbReference>
<dbReference type="PROSITE" id="PS51257">
    <property type="entry name" value="PROKAR_LIPOPROTEIN"/>
    <property type="match status" value="1"/>
</dbReference>
<dbReference type="Proteomes" id="UP000076321">
    <property type="component" value="Unassembled WGS sequence"/>
</dbReference>
<comment type="caution">
    <text evidence="2">The sequence shown here is derived from an EMBL/GenBank/DDBJ whole genome shotgun (WGS) entry which is preliminary data.</text>
</comment>
<feature type="signal peptide" evidence="1">
    <location>
        <begin position="1"/>
        <end position="19"/>
    </location>
</feature>
<accession>A0A154MNI9</accession>
<protein>
    <recommendedName>
        <fullName evidence="4">Lipoprotein</fullName>
    </recommendedName>
</protein>
<keyword evidence="1" id="KW-0732">Signal</keyword>
<evidence type="ECO:0000256" key="1">
    <source>
        <dbReference type="SAM" id="SignalP"/>
    </source>
</evidence>
<name>A0A154MNI9_9PSEU</name>
<proteinExistence type="predicted"/>
<evidence type="ECO:0000313" key="3">
    <source>
        <dbReference type="Proteomes" id="UP000076321"/>
    </source>
</evidence>
<feature type="chain" id="PRO_5038682538" description="Lipoprotein" evidence="1">
    <location>
        <begin position="20"/>
        <end position="155"/>
    </location>
</feature>
<gene>
    <name evidence="2" type="ORF">AVL48_27160</name>
</gene>
<evidence type="ECO:0008006" key="4">
    <source>
        <dbReference type="Google" id="ProtNLM"/>
    </source>
</evidence>
<reference evidence="2 3" key="1">
    <citation type="submission" date="2015-12" db="EMBL/GenBank/DDBJ databases">
        <title>Amycolatopsis regifaucium genome sequencing and assembly.</title>
        <authorList>
            <person name="Mayilraj S."/>
        </authorList>
    </citation>
    <scope>NUCLEOTIDE SEQUENCE [LARGE SCALE GENOMIC DNA]</scope>
    <source>
        <strain evidence="2 3">GY080</strain>
    </source>
</reference>
<organism evidence="2 3">
    <name type="scientific">Amycolatopsis regifaucium</name>
    <dbReference type="NCBI Taxonomy" id="546365"/>
    <lineage>
        <taxon>Bacteria</taxon>
        <taxon>Bacillati</taxon>
        <taxon>Actinomycetota</taxon>
        <taxon>Actinomycetes</taxon>
        <taxon>Pseudonocardiales</taxon>
        <taxon>Pseudonocardiaceae</taxon>
        <taxon>Amycolatopsis</taxon>
    </lineage>
</organism>
<evidence type="ECO:0000313" key="2">
    <source>
        <dbReference type="EMBL" id="KZB85898.1"/>
    </source>
</evidence>
<sequence length="155" mass="16390">MKVTIRVVVCVLWATLALAGCASRSAEVDTAGFETRLSAVPGVTGALVEVQHPGLPTNTNVVIWLFLESADVESVATAARKVAVAARGDDGVRGRQVNLFVVKGKREDFPARQDVVRNTVPVMHRVAEALGLPESAGQMLVLTPEVIARLAHAEG</sequence>